<dbReference type="PANTHER" id="PTHR30532">
    <property type="entry name" value="IRON III DICITRATE-BINDING PERIPLASMIC PROTEIN"/>
    <property type="match status" value="1"/>
</dbReference>
<protein>
    <submittedName>
        <fullName evidence="7">Iron-siderophore ABC transporter substrate-binding protein</fullName>
    </submittedName>
</protein>
<sequence length="353" mass="37087">MSHSPRRSIIGRRALLGSGLALPALALAACSGTDAASEAAGGGSEASDAGGDFPLSVEHALGTAEIPTKPSSIACVNWGNHEVPLALGVVPVGMAAANFGDDDGDGVLPWVSDRLEELGAETPVLFDETDGIDFEAVANTEPDLILATYSGLTQEDYDTLSEIAPTIAYPEVAWGTPWREMIEYSAKGMGMQTEGEKLIADLEKEISDAVEKHSGVTGKSAMFLTHVDTSDLSVVNFYTAHDTRPMFFEDLGMSTPKSIAGVSAKTDEFSGSVSAEKADVFDDVDIIVTYGDEKLVKTLQGDPVLSQIPAVKNDAIVALPSDDPFGTAANPTPLSISYVLDRYLDELEQAAGK</sequence>
<dbReference type="RefSeq" id="WP_200502578.1">
    <property type="nucleotide sequence ID" value="NZ_JAEDAJ010000005.1"/>
</dbReference>
<evidence type="ECO:0000256" key="4">
    <source>
        <dbReference type="ARBA" id="ARBA00022729"/>
    </source>
</evidence>
<feature type="domain" description="Fe/B12 periplasmic-binding" evidence="6">
    <location>
        <begin position="72"/>
        <end position="351"/>
    </location>
</feature>
<name>A0ABS1BD13_9MICO</name>
<dbReference type="InterPro" id="IPR006311">
    <property type="entry name" value="TAT_signal"/>
</dbReference>
<dbReference type="InterPro" id="IPR002491">
    <property type="entry name" value="ABC_transptr_periplasmic_BD"/>
</dbReference>
<evidence type="ECO:0000256" key="2">
    <source>
        <dbReference type="ARBA" id="ARBA00008814"/>
    </source>
</evidence>
<evidence type="ECO:0000259" key="6">
    <source>
        <dbReference type="PROSITE" id="PS50983"/>
    </source>
</evidence>
<proteinExistence type="inferred from homology"/>
<reference evidence="7 8" key="1">
    <citation type="submission" date="2020-12" db="EMBL/GenBank/DDBJ databases">
        <title>Brachybacterium sp. MASK1Z-5, whole genome shotgun sequence.</title>
        <authorList>
            <person name="Tuo L."/>
        </authorList>
    </citation>
    <scope>NUCLEOTIDE SEQUENCE [LARGE SCALE GENOMIC DNA]</scope>
    <source>
        <strain evidence="7 8">MASK1Z-5</strain>
    </source>
</reference>
<dbReference type="EMBL" id="JAEDAJ010000005">
    <property type="protein sequence ID" value="MBK0331870.1"/>
    <property type="molecule type" value="Genomic_DNA"/>
</dbReference>
<comment type="caution">
    <text evidence="7">The sequence shown here is derived from an EMBL/GenBank/DDBJ whole genome shotgun (WGS) entry which is preliminary data.</text>
</comment>
<evidence type="ECO:0000313" key="8">
    <source>
        <dbReference type="Proteomes" id="UP000612352"/>
    </source>
</evidence>
<dbReference type="SUPFAM" id="SSF53807">
    <property type="entry name" value="Helical backbone' metal receptor"/>
    <property type="match status" value="1"/>
</dbReference>
<dbReference type="Gene3D" id="3.40.50.1980">
    <property type="entry name" value="Nitrogenase molybdenum iron protein domain"/>
    <property type="match status" value="2"/>
</dbReference>
<keyword evidence="4 5" id="KW-0732">Signal</keyword>
<accession>A0ABS1BD13</accession>
<comment type="similarity">
    <text evidence="2">Belongs to the bacterial solute-binding protein 8 family.</text>
</comment>
<dbReference type="Proteomes" id="UP000612352">
    <property type="component" value="Unassembled WGS sequence"/>
</dbReference>
<dbReference type="CDD" id="cd01146">
    <property type="entry name" value="FhuD"/>
    <property type="match status" value="1"/>
</dbReference>
<comment type="subcellular location">
    <subcellularLocation>
        <location evidence="1">Cell envelope</location>
    </subcellularLocation>
</comment>
<dbReference type="Pfam" id="PF01497">
    <property type="entry name" value="Peripla_BP_2"/>
    <property type="match status" value="1"/>
</dbReference>
<feature type="chain" id="PRO_5046305767" evidence="5">
    <location>
        <begin position="29"/>
        <end position="353"/>
    </location>
</feature>
<evidence type="ECO:0000256" key="3">
    <source>
        <dbReference type="ARBA" id="ARBA00022448"/>
    </source>
</evidence>
<organism evidence="7 8">
    <name type="scientific">Brachybacterium halotolerans</name>
    <dbReference type="NCBI Taxonomy" id="2795215"/>
    <lineage>
        <taxon>Bacteria</taxon>
        <taxon>Bacillati</taxon>
        <taxon>Actinomycetota</taxon>
        <taxon>Actinomycetes</taxon>
        <taxon>Micrococcales</taxon>
        <taxon>Dermabacteraceae</taxon>
        <taxon>Brachybacterium</taxon>
    </lineage>
</organism>
<dbReference type="PROSITE" id="PS51318">
    <property type="entry name" value="TAT"/>
    <property type="match status" value="1"/>
</dbReference>
<dbReference type="PROSITE" id="PS51257">
    <property type="entry name" value="PROKAR_LIPOPROTEIN"/>
    <property type="match status" value="1"/>
</dbReference>
<evidence type="ECO:0000313" key="7">
    <source>
        <dbReference type="EMBL" id="MBK0331870.1"/>
    </source>
</evidence>
<dbReference type="InterPro" id="IPR051313">
    <property type="entry name" value="Bact_iron-sidero_bind"/>
</dbReference>
<evidence type="ECO:0000256" key="1">
    <source>
        <dbReference type="ARBA" id="ARBA00004196"/>
    </source>
</evidence>
<feature type="signal peptide" evidence="5">
    <location>
        <begin position="1"/>
        <end position="28"/>
    </location>
</feature>
<dbReference type="PANTHER" id="PTHR30532:SF24">
    <property type="entry name" value="FERRIC ENTEROBACTIN-BINDING PERIPLASMIC PROTEIN FEPB"/>
    <property type="match status" value="1"/>
</dbReference>
<keyword evidence="8" id="KW-1185">Reference proteome</keyword>
<gene>
    <name evidence="7" type="ORF">I8D64_10695</name>
</gene>
<dbReference type="PROSITE" id="PS50983">
    <property type="entry name" value="FE_B12_PBP"/>
    <property type="match status" value="1"/>
</dbReference>
<evidence type="ECO:0000256" key="5">
    <source>
        <dbReference type="SAM" id="SignalP"/>
    </source>
</evidence>
<keyword evidence="3" id="KW-0813">Transport</keyword>